<reference evidence="2 3" key="1">
    <citation type="submission" date="2019-09" db="EMBL/GenBank/DDBJ databases">
        <title>Bird 10,000 Genomes (B10K) Project - Family phase.</title>
        <authorList>
            <person name="Zhang G."/>
        </authorList>
    </citation>
    <scope>NUCLEOTIDE SEQUENCE [LARGE SCALE GENOMIC DNA]</scope>
    <source>
        <strain evidence="2">B10K-DU-002-25</strain>
        <tissue evidence="2">Muscle</tissue>
    </source>
</reference>
<evidence type="ECO:0000313" key="3">
    <source>
        <dbReference type="Proteomes" id="UP000583915"/>
    </source>
</evidence>
<sequence>IQLRGGINNLQDLQQPLGEINWKRPILGINNYKLAPLFDLLRGDCDIKSPIPSHLKLKNPLRKSLKLFNKDTSLC</sequence>
<protein>
    <submittedName>
        <fullName evidence="2">POK18 protein</fullName>
    </submittedName>
</protein>
<keyword evidence="3" id="KW-1185">Reference proteome</keyword>
<dbReference type="InterPro" id="IPR043502">
    <property type="entry name" value="DNA/RNA_pol_sf"/>
</dbReference>
<gene>
    <name evidence="2" type="primary">Ervk18_0</name>
    <name evidence="2" type="ORF">SITEUR_R15511</name>
</gene>
<name>A0A7L1VEF6_SITEU</name>
<feature type="non-terminal residue" evidence="2">
    <location>
        <position position="1"/>
    </location>
</feature>
<dbReference type="Proteomes" id="UP000583915">
    <property type="component" value="Unassembled WGS sequence"/>
</dbReference>
<dbReference type="EMBL" id="VXBS01007147">
    <property type="protein sequence ID" value="NXO83704.1"/>
    <property type="molecule type" value="Genomic_DNA"/>
</dbReference>
<comment type="caution">
    <text evidence="2">The sequence shown here is derived from an EMBL/GenBank/DDBJ whole genome shotgun (WGS) entry which is preliminary data.</text>
</comment>
<feature type="non-terminal residue" evidence="2">
    <location>
        <position position="75"/>
    </location>
</feature>
<dbReference type="AlphaFoldDB" id="A0A7L1VEF6"/>
<evidence type="ECO:0000313" key="2">
    <source>
        <dbReference type="EMBL" id="NXO83704.1"/>
    </source>
</evidence>
<proteinExistence type="predicted"/>
<organism evidence="2 3">
    <name type="scientific">Sitta europaea</name>
    <name type="common">Eurasian nuthatch</name>
    <dbReference type="NCBI Taxonomy" id="50251"/>
    <lineage>
        <taxon>Eukaryota</taxon>
        <taxon>Metazoa</taxon>
        <taxon>Chordata</taxon>
        <taxon>Craniata</taxon>
        <taxon>Vertebrata</taxon>
        <taxon>Euteleostomi</taxon>
        <taxon>Archelosauria</taxon>
        <taxon>Archosauria</taxon>
        <taxon>Dinosauria</taxon>
        <taxon>Saurischia</taxon>
        <taxon>Theropoda</taxon>
        <taxon>Coelurosauria</taxon>
        <taxon>Aves</taxon>
        <taxon>Neognathae</taxon>
        <taxon>Neoaves</taxon>
        <taxon>Telluraves</taxon>
        <taxon>Australaves</taxon>
        <taxon>Passeriformes</taxon>
        <taxon>Sittidae</taxon>
        <taxon>Sitta</taxon>
    </lineage>
</organism>
<dbReference type="InterPro" id="IPR010661">
    <property type="entry name" value="RVT_thumb"/>
</dbReference>
<dbReference type="GO" id="GO:0003964">
    <property type="term" value="F:RNA-directed DNA polymerase activity"/>
    <property type="evidence" value="ECO:0007669"/>
    <property type="project" value="InterPro"/>
</dbReference>
<dbReference type="Gene3D" id="3.30.70.270">
    <property type="match status" value="1"/>
</dbReference>
<accession>A0A7L1VEF6</accession>
<feature type="domain" description="Reverse transcriptase thumb" evidence="1">
    <location>
        <begin position="6"/>
        <end position="51"/>
    </location>
</feature>
<dbReference type="Pfam" id="PF06817">
    <property type="entry name" value="RVT_thumb"/>
    <property type="match status" value="1"/>
</dbReference>
<dbReference type="SUPFAM" id="SSF56672">
    <property type="entry name" value="DNA/RNA polymerases"/>
    <property type="match status" value="1"/>
</dbReference>
<evidence type="ECO:0000259" key="1">
    <source>
        <dbReference type="Pfam" id="PF06817"/>
    </source>
</evidence>
<dbReference type="InterPro" id="IPR043128">
    <property type="entry name" value="Rev_trsase/Diguanyl_cyclase"/>
</dbReference>